<accession>A0ABD5BIC5</accession>
<dbReference type="Gene3D" id="3.40.50.720">
    <property type="entry name" value="NAD(P)-binding Rossmann-like Domain"/>
    <property type="match status" value="1"/>
</dbReference>
<dbReference type="EMBL" id="JAVIPQ010000184">
    <property type="protein sequence ID" value="MDQ9556243.1"/>
    <property type="molecule type" value="Genomic_DNA"/>
</dbReference>
<gene>
    <name evidence="2" type="ORF">RF091_12030</name>
</gene>
<feature type="non-terminal residue" evidence="2">
    <location>
        <position position="1"/>
    </location>
</feature>
<sequence>AEKLLAGGHTLYAHTRHQVPAALLQQGAIACGDPQQVADEADVIFIMVPDTPQVEEVLFGERGCAAGKLNGKVVVDMSSISPL</sequence>
<dbReference type="InterPro" id="IPR036291">
    <property type="entry name" value="NAD(P)-bd_dom_sf"/>
</dbReference>
<proteinExistence type="predicted"/>
<dbReference type="Proteomes" id="UP001234811">
    <property type="component" value="Unassembled WGS sequence"/>
</dbReference>
<dbReference type="PANTHER" id="PTHR43060:SF15">
    <property type="entry name" value="3-HYDROXYISOBUTYRATE DEHYDROGENASE-LIKE 1, MITOCHONDRIAL-RELATED"/>
    <property type="match status" value="1"/>
</dbReference>
<evidence type="ECO:0000313" key="2">
    <source>
        <dbReference type="EMBL" id="MDQ9556243.1"/>
    </source>
</evidence>
<name>A0ABD5BIC5_SERMA</name>
<dbReference type="InterPro" id="IPR006115">
    <property type="entry name" value="6PGDH_NADP-bd"/>
</dbReference>
<protein>
    <submittedName>
        <fullName evidence="2">NAD(P)-binding domain-containing protein</fullName>
    </submittedName>
</protein>
<organism evidence="2 3">
    <name type="scientific">Serratia marcescens</name>
    <dbReference type="NCBI Taxonomy" id="615"/>
    <lineage>
        <taxon>Bacteria</taxon>
        <taxon>Pseudomonadati</taxon>
        <taxon>Pseudomonadota</taxon>
        <taxon>Gammaproteobacteria</taxon>
        <taxon>Enterobacterales</taxon>
        <taxon>Yersiniaceae</taxon>
        <taxon>Serratia</taxon>
    </lineage>
</organism>
<evidence type="ECO:0000259" key="1">
    <source>
        <dbReference type="Pfam" id="PF03446"/>
    </source>
</evidence>
<dbReference type="SUPFAM" id="SSF51735">
    <property type="entry name" value="NAD(P)-binding Rossmann-fold domains"/>
    <property type="match status" value="1"/>
</dbReference>
<dbReference type="AlphaFoldDB" id="A0ABD5BIC5"/>
<feature type="non-terminal residue" evidence="2">
    <location>
        <position position="83"/>
    </location>
</feature>
<reference evidence="2 3" key="1">
    <citation type="submission" date="2023-07" db="EMBL/GenBank/DDBJ databases">
        <title>Pathogens genome sequencing project 196.</title>
        <authorList>
            <person name="Cao X."/>
        </authorList>
    </citation>
    <scope>NUCLEOTIDE SEQUENCE [LARGE SCALE GENOMIC DNA]</scope>
    <source>
        <strain evidence="2 3">SM41</strain>
    </source>
</reference>
<feature type="domain" description="6-phosphogluconate dehydrogenase NADP-binding" evidence="1">
    <location>
        <begin position="1"/>
        <end position="82"/>
    </location>
</feature>
<comment type="caution">
    <text evidence="2">The sequence shown here is derived from an EMBL/GenBank/DDBJ whole genome shotgun (WGS) entry which is preliminary data.</text>
</comment>
<dbReference type="PANTHER" id="PTHR43060">
    <property type="entry name" value="3-HYDROXYISOBUTYRATE DEHYDROGENASE-LIKE 1, MITOCHONDRIAL-RELATED"/>
    <property type="match status" value="1"/>
</dbReference>
<dbReference type="Pfam" id="PF03446">
    <property type="entry name" value="NAD_binding_2"/>
    <property type="match status" value="1"/>
</dbReference>
<evidence type="ECO:0000313" key="3">
    <source>
        <dbReference type="Proteomes" id="UP001234811"/>
    </source>
</evidence>
<dbReference type="RefSeq" id="WP_309212989.1">
    <property type="nucleotide sequence ID" value="NZ_JAVIPQ010000184.1"/>
</dbReference>